<dbReference type="EMBL" id="MOOP01000122">
    <property type="protein sequence ID" value="OUB44968.1"/>
    <property type="molecule type" value="Genomic_DNA"/>
</dbReference>
<dbReference type="CDD" id="cd15482">
    <property type="entry name" value="Sialidase_non-viral"/>
    <property type="match status" value="1"/>
</dbReference>
<gene>
    <name evidence="1" type="ORF">BK741_21510</name>
</gene>
<dbReference type="AlphaFoldDB" id="A0A9X6LF73"/>
<dbReference type="SUPFAM" id="SSF50939">
    <property type="entry name" value="Sialidases"/>
    <property type="match status" value="1"/>
</dbReference>
<evidence type="ECO:0000313" key="2">
    <source>
        <dbReference type="Proteomes" id="UP000195120"/>
    </source>
</evidence>
<comment type="caution">
    <text evidence="1">The sequence shown here is derived from an EMBL/GenBank/DDBJ whole genome shotgun (WGS) entry which is preliminary data.</text>
</comment>
<reference evidence="1 2" key="1">
    <citation type="submission" date="2016-10" db="EMBL/GenBank/DDBJ databases">
        <title>Comparative genomics of Bacillus thuringiensis reveals a path to pathogens against multiple invertebrate hosts.</title>
        <authorList>
            <person name="Zheng J."/>
            <person name="Gao Q."/>
            <person name="Liu H."/>
            <person name="Peng D."/>
            <person name="Ruan L."/>
            <person name="Sun M."/>
        </authorList>
    </citation>
    <scope>NUCLEOTIDE SEQUENCE [LARGE SCALE GENOMIC DNA]</scope>
    <source>
        <strain evidence="1">BGSC 4BW1</strain>
    </source>
</reference>
<dbReference type="InterPro" id="IPR036278">
    <property type="entry name" value="Sialidase_sf"/>
</dbReference>
<proteinExistence type="predicted"/>
<accession>A0A9X6LF73</accession>
<name>A0A9X6LF73_BACTU</name>
<sequence length="483" mass="52897">MERQVNNPANDVANFPRITQSETSLARFNDFILYGFNDSNDAKGGPGKFSFSGFAFSNDLGKTWTDGGSLPVNQEGLNVGDPVIAVDRNGVFYYGQVGTENIPGSIRQDVISVSTGTINPSGTITMNKPQVVGRGQNPPAMDNPNRFLQDKEWIAVGPDADNPGNEALYITWTDFTTATPSILFSKYTTGVNLTPIITDQVIVPPTPNTFVSGSFVVVDNRGVIYVFYEQISEPRNNLNNSNRTIRMLKSTDGGNTFPINVLVSTPFFAAANEISNCNGDDRPTIRVDNTRLIRTNEFPQAAIGPDGTLYVVWNAGRVIGNTRFIDVLLAYSTDEGNTWNEVNISTHKSLTFSFFPSVAANCQGAHIQYNRFNDRRGRVTGVGDGTFAIFMKSFSLFDGLSEERMVSTEFSPVPITIANPDPIPSGCYMGDYNQIIAGPGSCLLHSWGDNRNVLNGQINPDVFFKLTAPKKKHNCCCDVERHV</sequence>
<protein>
    <recommendedName>
        <fullName evidence="3">Exo-alpha-sialidase</fullName>
    </recommendedName>
</protein>
<dbReference type="Proteomes" id="UP000195120">
    <property type="component" value="Unassembled WGS sequence"/>
</dbReference>
<evidence type="ECO:0000313" key="1">
    <source>
        <dbReference type="EMBL" id="OUB44968.1"/>
    </source>
</evidence>
<evidence type="ECO:0008006" key="3">
    <source>
        <dbReference type="Google" id="ProtNLM"/>
    </source>
</evidence>
<organism evidence="1 2">
    <name type="scientific">Bacillus thuringiensis serovar iberica</name>
    <dbReference type="NCBI Taxonomy" id="180866"/>
    <lineage>
        <taxon>Bacteria</taxon>
        <taxon>Bacillati</taxon>
        <taxon>Bacillota</taxon>
        <taxon>Bacilli</taxon>
        <taxon>Bacillales</taxon>
        <taxon>Bacillaceae</taxon>
        <taxon>Bacillus</taxon>
        <taxon>Bacillus cereus group</taxon>
    </lineage>
</organism>